<keyword evidence="4" id="KW-0539">Nucleus</keyword>
<gene>
    <name evidence="9" type="ORF">R1sor_020322</name>
</gene>
<evidence type="ECO:0000256" key="8">
    <source>
        <dbReference type="SAM" id="MobiDB-lite"/>
    </source>
</evidence>
<dbReference type="CDD" id="cd07978">
    <property type="entry name" value="HFD_TAF13"/>
    <property type="match status" value="1"/>
</dbReference>
<keyword evidence="2" id="KW-0805">Transcription regulation</keyword>
<evidence type="ECO:0000313" key="9">
    <source>
        <dbReference type="EMBL" id="KAL3702300.1"/>
    </source>
</evidence>
<dbReference type="InterPro" id="IPR009072">
    <property type="entry name" value="Histone-fold"/>
</dbReference>
<organism evidence="9 10">
    <name type="scientific">Riccia sorocarpa</name>
    <dbReference type="NCBI Taxonomy" id="122646"/>
    <lineage>
        <taxon>Eukaryota</taxon>
        <taxon>Viridiplantae</taxon>
        <taxon>Streptophyta</taxon>
        <taxon>Embryophyta</taxon>
        <taxon>Marchantiophyta</taxon>
        <taxon>Marchantiopsida</taxon>
        <taxon>Marchantiidae</taxon>
        <taxon>Marchantiales</taxon>
        <taxon>Ricciaceae</taxon>
        <taxon>Riccia</taxon>
    </lineage>
</organism>
<name>A0ABD3IEZ8_9MARC</name>
<dbReference type="AlphaFoldDB" id="A0ABD3IEZ8"/>
<dbReference type="Proteomes" id="UP001633002">
    <property type="component" value="Unassembled WGS sequence"/>
</dbReference>
<comment type="subcellular location">
    <subcellularLocation>
        <location evidence="1">Nucleus</location>
    </subcellularLocation>
</comment>
<feature type="coiled-coil region" evidence="7">
    <location>
        <begin position="108"/>
        <end position="135"/>
    </location>
</feature>
<evidence type="ECO:0000256" key="6">
    <source>
        <dbReference type="ARBA" id="ARBA00040136"/>
    </source>
</evidence>
<sequence length="136" mass="14966">MSNSAAGGGSGSGNGKGGKEGGKGPGQSENALKRKRGTFSKDLRLMMYGFGDDPDPLPETVQLVEDILLEYITEMIHKAQEVASKRGKLTTEDIMFLVRKDSRKFARVKELLAMNEELKKARKAFEVDEEKLATEE</sequence>
<keyword evidence="10" id="KW-1185">Reference proteome</keyword>
<evidence type="ECO:0000313" key="10">
    <source>
        <dbReference type="Proteomes" id="UP001633002"/>
    </source>
</evidence>
<feature type="compositionally biased region" description="Gly residues" evidence="8">
    <location>
        <begin position="1"/>
        <end position="16"/>
    </location>
</feature>
<comment type="similarity">
    <text evidence="5">Belongs to the TAF13 family.</text>
</comment>
<evidence type="ECO:0000256" key="7">
    <source>
        <dbReference type="SAM" id="Coils"/>
    </source>
</evidence>
<reference evidence="9 10" key="1">
    <citation type="submission" date="2024-09" db="EMBL/GenBank/DDBJ databases">
        <title>Chromosome-scale assembly of Riccia sorocarpa.</title>
        <authorList>
            <person name="Paukszto L."/>
        </authorList>
    </citation>
    <scope>NUCLEOTIDE SEQUENCE [LARGE SCALE GENOMIC DNA]</scope>
    <source>
        <strain evidence="9">LP-2024</strain>
        <tissue evidence="9">Aerial parts of the thallus</tissue>
    </source>
</reference>
<protein>
    <recommendedName>
        <fullName evidence="6">Transcription initiation factor TFIID subunit 13</fullName>
    </recommendedName>
</protein>
<dbReference type="PANTHER" id="PTHR11380:SF5">
    <property type="entry name" value="TRANSCRIPTION INITIATION FACTOR TFIID SUBUNIT 13"/>
    <property type="match status" value="1"/>
</dbReference>
<evidence type="ECO:0000256" key="3">
    <source>
        <dbReference type="ARBA" id="ARBA00023163"/>
    </source>
</evidence>
<dbReference type="SUPFAM" id="SSF47113">
    <property type="entry name" value="Histone-fold"/>
    <property type="match status" value="1"/>
</dbReference>
<comment type="caution">
    <text evidence="9">The sequence shown here is derived from an EMBL/GenBank/DDBJ whole genome shotgun (WGS) entry which is preliminary data.</text>
</comment>
<dbReference type="EMBL" id="JBJQOH010000001">
    <property type="protein sequence ID" value="KAL3702300.1"/>
    <property type="molecule type" value="Genomic_DNA"/>
</dbReference>
<feature type="region of interest" description="Disordered" evidence="8">
    <location>
        <begin position="1"/>
        <end position="37"/>
    </location>
</feature>
<proteinExistence type="inferred from homology"/>
<dbReference type="InterPro" id="IPR003195">
    <property type="entry name" value="TFIID_TAF13"/>
</dbReference>
<dbReference type="Gene3D" id="1.10.20.10">
    <property type="entry name" value="Histone, subunit A"/>
    <property type="match status" value="1"/>
</dbReference>
<accession>A0ABD3IEZ8</accession>
<evidence type="ECO:0000256" key="2">
    <source>
        <dbReference type="ARBA" id="ARBA00023015"/>
    </source>
</evidence>
<dbReference type="Pfam" id="PF02269">
    <property type="entry name" value="TFIID-18kDa"/>
    <property type="match status" value="1"/>
</dbReference>
<keyword evidence="7" id="KW-0175">Coiled coil</keyword>
<evidence type="ECO:0000256" key="5">
    <source>
        <dbReference type="ARBA" id="ARBA00038392"/>
    </source>
</evidence>
<evidence type="ECO:0000256" key="1">
    <source>
        <dbReference type="ARBA" id="ARBA00004123"/>
    </source>
</evidence>
<evidence type="ECO:0000256" key="4">
    <source>
        <dbReference type="ARBA" id="ARBA00023242"/>
    </source>
</evidence>
<dbReference type="PANTHER" id="PTHR11380">
    <property type="entry name" value="TRANSCRIPTION INITIATION FACTOR TFIID/SUPT3-RELATED"/>
    <property type="match status" value="1"/>
</dbReference>
<keyword evidence="3" id="KW-0804">Transcription</keyword>
<dbReference type="GO" id="GO:0005634">
    <property type="term" value="C:nucleus"/>
    <property type="evidence" value="ECO:0007669"/>
    <property type="project" value="UniProtKB-SubCell"/>
</dbReference>